<comment type="caution">
    <text evidence="1">The sequence shown here is derived from an EMBL/GenBank/DDBJ whole genome shotgun (WGS) entry which is preliminary data.</text>
</comment>
<organism evidence="1 2">
    <name type="scientific">Homarus americanus</name>
    <name type="common">American lobster</name>
    <dbReference type="NCBI Taxonomy" id="6706"/>
    <lineage>
        <taxon>Eukaryota</taxon>
        <taxon>Metazoa</taxon>
        <taxon>Ecdysozoa</taxon>
        <taxon>Arthropoda</taxon>
        <taxon>Crustacea</taxon>
        <taxon>Multicrustacea</taxon>
        <taxon>Malacostraca</taxon>
        <taxon>Eumalacostraca</taxon>
        <taxon>Eucarida</taxon>
        <taxon>Decapoda</taxon>
        <taxon>Pleocyemata</taxon>
        <taxon>Astacidea</taxon>
        <taxon>Nephropoidea</taxon>
        <taxon>Nephropidae</taxon>
        <taxon>Homarus</taxon>
    </lineage>
</organism>
<dbReference type="Proteomes" id="UP000747542">
    <property type="component" value="Unassembled WGS sequence"/>
</dbReference>
<evidence type="ECO:0000313" key="2">
    <source>
        <dbReference type="Proteomes" id="UP000747542"/>
    </source>
</evidence>
<reference evidence="1" key="1">
    <citation type="journal article" date="2021" name="Sci. Adv.">
        <title>The American lobster genome reveals insights on longevity, neural, and immune adaptations.</title>
        <authorList>
            <person name="Polinski J.M."/>
            <person name="Zimin A.V."/>
            <person name="Clark K.F."/>
            <person name="Kohn A.B."/>
            <person name="Sadowski N."/>
            <person name="Timp W."/>
            <person name="Ptitsyn A."/>
            <person name="Khanna P."/>
            <person name="Romanova D.Y."/>
            <person name="Williams P."/>
            <person name="Greenwood S.J."/>
            <person name="Moroz L.L."/>
            <person name="Walt D.R."/>
            <person name="Bodnar A.G."/>
        </authorList>
    </citation>
    <scope>NUCLEOTIDE SEQUENCE</scope>
    <source>
        <strain evidence="1">GMGI-L3</strain>
    </source>
</reference>
<sequence>MLSGCVIIDVEEEVEERELRVLDYELKSLKADKRVYLQQPNSNIYFLCKKADALTYLEQEREALSVKQKSS</sequence>
<accession>A0A8J5JJP1</accession>
<proteinExistence type="predicted"/>
<name>A0A8J5JJP1_HOMAM</name>
<gene>
    <name evidence="1" type="ORF">Hamer_G026550</name>
</gene>
<dbReference type="EMBL" id="JAHLQT010034735">
    <property type="protein sequence ID" value="KAG7158536.1"/>
    <property type="molecule type" value="Genomic_DNA"/>
</dbReference>
<dbReference type="InterPro" id="IPR054148">
    <property type="entry name" value="ASNSD1-SEP"/>
</dbReference>
<dbReference type="Pfam" id="PF21975">
    <property type="entry name" value="ASNSD1-SEP"/>
    <property type="match status" value="1"/>
</dbReference>
<evidence type="ECO:0000313" key="1">
    <source>
        <dbReference type="EMBL" id="KAG7158536.1"/>
    </source>
</evidence>
<dbReference type="AlphaFoldDB" id="A0A8J5JJP1"/>
<keyword evidence="2" id="KW-1185">Reference proteome</keyword>
<protein>
    <submittedName>
        <fullName evidence="1">Uncharacterized protein</fullName>
    </submittedName>
</protein>